<protein>
    <submittedName>
        <fullName evidence="4">Peptidoglycan glycosyltransferase</fullName>
    </submittedName>
</protein>
<dbReference type="PANTHER" id="PTHR30627">
    <property type="entry name" value="PEPTIDOGLYCAN D,D-TRANSPEPTIDASE"/>
    <property type="match status" value="1"/>
</dbReference>
<dbReference type="InterPro" id="IPR012338">
    <property type="entry name" value="Beta-lactam/transpept-like"/>
</dbReference>
<dbReference type="Gene3D" id="3.40.710.10">
    <property type="entry name" value="DD-peptidase/beta-lactamase superfamily"/>
    <property type="match status" value="1"/>
</dbReference>
<dbReference type="Pfam" id="PF00905">
    <property type="entry name" value="Transpeptidase"/>
    <property type="match status" value="1"/>
</dbReference>
<dbReference type="GO" id="GO:0016740">
    <property type="term" value="F:transferase activity"/>
    <property type="evidence" value="ECO:0007669"/>
    <property type="project" value="UniProtKB-KW"/>
</dbReference>
<dbReference type="Proteomes" id="UP000198280">
    <property type="component" value="Unassembled WGS sequence"/>
</dbReference>
<dbReference type="GO" id="GO:0071972">
    <property type="term" value="F:peptidoglycan L,D-transpeptidase activity"/>
    <property type="evidence" value="ECO:0007669"/>
    <property type="project" value="TreeGrafter"/>
</dbReference>
<evidence type="ECO:0000313" key="4">
    <source>
        <dbReference type="EMBL" id="SNS80103.1"/>
    </source>
</evidence>
<dbReference type="InterPro" id="IPR054120">
    <property type="entry name" value="PBPA_dimer"/>
</dbReference>
<sequence>MIPYARRAAALCLLLLVALLVNALRIQVVRAPAYDANPANRRVPIERYGQPRGDILVGSRPVTGSRSTGAQLDWVRTYADGPLYAPVTGFSSQTYGTALLEAAEDDILSGSSPGLSALPLWNAVSRQPQRPGHVRTTIDPAVQKAAYKALGGKKGAVAALDPATGRILALVSTPSYDPGTIAGTGPQALGAWRRLVTAEDQPMLNRALRQTYPPGSTFKTVTAVAALVSGVVTDVDRPTDSPDPYPLPGSTTALGNESASAGCEDAPLRYAYVVSCNTVFGKLGDDVGLRAMRETAEAFGFNDPSIGVPSHPAVSVFDRRMDRAQLALSSIGQYDTRATPLQMAMVAAAVANDGTLMYPHLVDRTTDGAGLPLEVTGQRAYRQVMDAAVAFAMQDMMVAVVRHGTGRNAALPGALVGGKTGTAQHGEDNRGNPFAWFISWAKQSRGAPAEVAVAVVVEDAAADRADISGGGKAAPVARAVMRAVLAH</sequence>
<dbReference type="AlphaFoldDB" id="A0A239HH06"/>
<dbReference type="RefSeq" id="WP_089225173.1">
    <property type="nucleotide sequence ID" value="NZ_FZOF01000008.1"/>
</dbReference>
<evidence type="ECO:0000259" key="2">
    <source>
        <dbReference type="Pfam" id="PF00905"/>
    </source>
</evidence>
<evidence type="ECO:0000259" key="3">
    <source>
        <dbReference type="Pfam" id="PF21922"/>
    </source>
</evidence>
<gene>
    <name evidence="4" type="ORF">SAMN05216252_108347</name>
</gene>
<accession>A0A239HH06</accession>
<feature type="compositionally biased region" description="Polar residues" evidence="1">
    <location>
        <begin position="249"/>
        <end position="258"/>
    </location>
</feature>
<feature type="domain" description="Penicillin binding protein A dimerisation" evidence="3">
    <location>
        <begin position="52"/>
        <end position="132"/>
    </location>
</feature>
<keyword evidence="5" id="KW-1185">Reference proteome</keyword>
<dbReference type="InterPro" id="IPR001460">
    <property type="entry name" value="PCN-bd_Tpept"/>
</dbReference>
<keyword evidence="4" id="KW-0808">Transferase</keyword>
<dbReference type="GO" id="GO:0008658">
    <property type="term" value="F:penicillin binding"/>
    <property type="evidence" value="ECO:0007669"/>
    <property type="project" value="InterPro"/>
</dbReference>
<dbReference type="Gene3D" id="3.90.1310.10">
    <property type="entry name" value="Penicillin-binding protein 2a (Domain 2)"/>
    <property type="match status" value="1"/>
</dbReference>
<dbReference type="GO" id="GO:0005886">
    <property type="term" value="C:plasma membrane"/>
    <property type="evidence" value="ECO:0007669"/>
    <property type="project" value="TreeGrafter"/>
</dbReference>
<evidence type="ECO:0000313" key="5">
    <source>
        <dbReference type="Proteomes" id="UP000198280"/>
    </source>
</evidence>
<dbReference type="Pfam" id="PF21922">
    <property type="entry name" value="PBP_dimer_2"/>
    <property type="match status" value="1"/>
</dbReference>
<feature type="domain" description="Penicillin-binding protein transpeptidase" evidence="2">
    <location>
        <begin position="155"/>
        <end position="481"/>
    </location>
</feature>
<name>A0A239HH06_9ACTN</name>
<reference evidence="4 5" key="1">
    <citation type="submission" date="2017-06" db="EMBL/GenBank/DDBJ databases">
        <authorList>
            <person name="Kim H.J."/>
            <person name="Triplett B.A."/>
        </authorList>
    </citation>
    <scope>NUCLEOTIDE SEQUENCE [LARGE SCALE GENOMIC DNA]</scope>
    <source>
        <strain evidence="4 5">CGMCC 4.1858</strain>
    </source>
</reference>
<dbReference type="OrthoDB" id="9766847at2"/>
<feature type="region of interest" description="Disordered" evidence="1">
    <location>
        <begin position="235"/>
        <end position="258"/>
    </location>
</feature>
<dbReference type="InterPro" id="IPR050515">
    <property type="entry name" value="Beta-lactam/transpept"/>
</dbReference>
<evidence type="ECO:0000256" key="1">
    <source>
        <dbReference type="SAM" id="MobiDB-lite"/>
    </source>
</evidence>
<proteinExistence type="predicted"/>
<dbReference type="GO" id="GO:0071555">
    <property type="term" value="P:cell wall organization"/>
    <property type="evidence" value="ECO:0007669"/>
    <property type="project" value="TreeGrafter"/>
</dbReference>
<dbReference type="SUPFAM" id="SSF56601">
    <property type="entry name" value="beta-lactamase/transpeptidase-like"/>
    <property type="match status" value="1"/>
</dbReference>
<dbReference type="PANTHER" id="PTHR30627:SF24">
    <property type="entry name" value="PENICILLIN-BINDING PROTEIN 4B"/>
    <property type="match status" value="1"/>
</dbReference>
<dbReference type="EMBL" id="FZOF01000008">
    <property type="protein sequence ID" value="SNS80103.1"/>
    <property type="molecule type" value="Genomic_DNA"/>
</dbReference>
<organism evidence="4 5">
    <name type="scientific">Actinacidiphila glaucinigra</name>
    <dbReference type="NCBI Taxonomy" id="235986"/>
    <lineage>
        <taxon>Bacteria</taxon>
        <taxon>Bacillati</taxon>
        <taxon>Actinomycetota</taxon>
        <taxon>Actinomycetes</taxon>
        <taxon>Kitasatosporales</taxon>
        <taxon>Streptomycetaceae</taxon>
        <taxon>Actinacidiphila</taxon>
    </lineage>
</organism>